<organism evidence="2">
    <name type="scientific">Saccharolobus solfataricus</name>
    <name type="common">Sulfolobus solfataricus</name>
    <dbReference type="NCBI Taxonomy" id="2287"/>
    <lineage>
        <taxon>Archaea</taxon>
        <taxon>Thermoproteota</taxon>
        <taxon>Thermoprotei</taxon>
        <taxon>Sulfolobales</taxon>
        <taxon>Sulfolobaceae</taxon>
        <taxon>Saccharolobus</taxon>
    </lineage>
</organism>
<sequence length="114" mass="12054">MELFHSIYFTTFSISITTISLAPAAFTLAITSGSISSSATVITSHMSDLLNLVIAGANIAGSEFITPSSLLSGTFMNIIFLPLAAIAPFIIVRSKLILSASSFFIQFLFPITTA</sequence>
<dbReference type="EMBL" id="Y18930">
    <property type="protein sequence ID" value="CAB57706.1"/>
    <property type="molecule type" value="Genomic_DNA"/>
</dbReference>
<name>Q9UWZ4_SACSO</name>
<feature type="transmembrane region" description="Helical" evidence="1">
    <location>
        <begin position="71"/>
        <end position="92"/>
    </location>
</feature>
<keyword evidence="1" id="KW-0472">Membrane</keyword>
<protein>
    <submittedName>
        <fullName evidence="2">Uncharacterized protein ORF-c08_056</fullName>
    </submittedName>
</protein>
<reference evidence="2" key="1">
    <citation type="journal article" date="2000" name="Genome">
        <title>Gene content and organization of a 281-kbp contig from the genome of the extremely thermophilic archaeon, Sulfolobus solfataricus P2.</title>
        <authorList>
            <person name="Charlebois R.L."/>
            <person name="Singh R.K."/>
            <person name="Chan-Weiher C.C.-Y."/>
            <person name="Allard G."/>
            <person name="Chow C."/>
            <person name="Confalonieri F."/>
            <person name="Curtis B."/>
            <person name="Duguet M."/>
            <person name="Erauso G."/>
            <person name="Faguy D."/>
            <person name="Gaasterland T."/>
            <person name="Garrett R.A."/>
            <person name="Gordon P."/>
            <person name="Jeffries A.C."/>
            <person name="Kozera C."/>
            <person name="Kushwaha N."/>
            <person name="Lafleur E."/>
            <person name="Medina N."/>
            <person name="Peng X."/>
            <person name="Penny S.L."/>
            <person name="She Q."/>
            <person name="St Jean A."/>
            <person name="van der Oost J."/>
            <person name="Young F."/>
            <person name="Zivanovic Y."/>
            <person name="Doolittle W.F."/>
            <person name="Ragan M.A."/>
            <person name="Sensen C.W."/>
        </authorList>
    </citation>
    <scope>NUCLEOTIDE SEQUENCE</scope>
    <source>
        <strain evidence="2">P2</strain>
    </source>
</reference>
<feature type="transmembrane region" description="Helical" evidence="1">
    <location>
        <begin position="6"/>
        <end position="28"/>
    </location>
</feature>
<gene>
    <name evidence="2" type="primary">ORF-c08_056</name>
</gene>
<evidence type="ECO:0000256" key="1">
    <source>
        <dbReference type="SAM" id="Phobius"/>
    </source>
</evidence>
<keyword evidence="1" id="KW-0812">Transmembrane</keyword>
<proteinExistence type="predicted"/>
<evidence type="ECO:0000313" key="2">
    <source>
        <dbReference type="EMBL" id="CAB57706.1"/>
    </source>
</evidence>
<accession>Q9UWZ4</accession>
<keyword evidence="1" id="KW-1133">Transmembrane helix</keyword>
<dbReference type="AlphaFoldDB" id="Q9UWZ4"/>